<keyword evidence="3" id="KW-1185">Reference proteome</keyword>
<comment type="caution">
    <text evidence="2">The sequence shown here is derived from an EMBL/GenBank/DDBJ whole genome shotgun (WGS) entry which is preliminary data.</text>
</comment>
<gene>
    <name evidence="2" type="ORF">DV711_01005</name>
</gene>
<dbReference type="OrthoDB" id="5567701at2"/>
<dbReference type="RefSeq" id="WP_114693792.1">
    <property type="nucleotide sequence ID" value="NZ_QQOH01000001.1"/>
</dbReference>
<name>A0A369WQ39_9GAMM</name>
<dbReference type="InterPro" id="IPR017467">
    <property type="entry name" value="CHP03016_PEP-CTERM"/>
</dbReference>
<accession>A0A369WQ39</accession>
<dbReference type="EMBL" id="QQOH01000001">
    <property type="protein sequence ID" value="RDE24208.1"/>
    <property type="molecule type" value="Genomic_DNA"/>
</dbReference>
<feature type="chain" id="PRO_5017035000" evidence="1">
    <location>
        <begin position="26"/>
        <end position="501"/>
    </location>
</feature>
<dbReference type="NCBIfam" id="TIGR03016">
    <property type="entry name" value="pepcterm_hypo_1"/>
    <property type="match status" value="1"/>
</dbReference>
<evidence type="ECO:0000313" key="2">
    <source>
        <dbReference type="EMBL" id="RDE24208.1"/>
    </source>
</evidence>
<dbReference type="Gene3D" id="2.40.160.10">
    <property type="entry name" value="Porin"/>
    <property type="match status" value="1"/>
</dbReference>
<dbReference type="SUPFAM" id="SSF56935">
    <property type="entry name" value="Porins"/>
    <property type="match status" value="1"/>
</dbReference>
<keyword evidence="1" id="KW-0732">Signal</keyword>
<evidence type="ECO:0000256" key="1">
    <source>
        <dbReference type="SAM" id="SignalP"/>
    </source>
</evidence>
<dbReference type="AlphaFoldDB" id="A0A369WQ39"/>
<protein>
    <submittedName>
        <fullName evidence="2">TIGR03016 family PEP-CTERM system-associated outer membrane protein</fullName>
    </submittedName>
</protein>
<sequence length="501" mass="55066">MATITQAAAKLSLLSLTVVVLPALAEETKDWSINPTLGLGLEYTDNLNLDDTDKVDTFIYRASPGVAISRSGKGLDLGVNYRVNLRSYSTSRENDSHDHNLNAFANMELVENRLTLDTRATARQQLIDNRDSGGGGIAPDNFTNTLAIAITPTWTQRIGEYTNIGISGTYDSVVFEKGAEDSEGFKYNIFVDTKNNPNKLYWNLELRQNTTKAEGSNSETQEELVEGQLGYRYSPQVDVRLGGGYVDNKQANPTNDDAEKGSFWSTGLTWTPTARTSLNGYYSSRIQTGNSRSIALSHRRKSTAWSVSYQQSLTDVRSQILQITTVGSLVCPSGASISLSDCRFVAPGENPVPGPNEQVFGIGAQVPSLVEGRFISNSLSADMTYRKSKTTLSVGAFVTEREFQDGSGREEKDLGFNSNLGLRLSGRSDVRLGYTWSSLEPDTNASGQVRDYLNQVTLGWTYRLSSKSRLSTVVSYQNRNSDDASREYKEFGGGINFNHSF</sequence>
<dbReference type="Proteomes" id="UP000253769">
    <property type="component" value="Unassembled WGS sequence"/>
</dbReference>
<reference evidence="2 3" key="1">
    <citation type="submission" date="2018-07" db="EMBL/GenBank/DDBJ databases">
        <title>Motiliproteus coralliicola sp. nov., a bacterium isolated from Coral.</title>
        <authorList>
            <person name="Wang G."/>
        </authorList>
    </citation>
    <scope>NUCLEOTIDE SEQUENCE [LARGE SCALE GENOMIC DNA]</scope>
    <source>
        <strain evidence="2 3">C34</strain>
    </source>
</reference>
<evidence type="ECO:0000313" key="3">
    <source>
        <dbReference type="Proteomes" id="UP000253769"/>
    </source>
</evidence>
<organism evidence="2 3">
    <name type="scientific">Motiliproteus coralliicola</name>
    <dbReference type="NCBI Taxonomy" id="2283196"/>
    <lineage>
        <taxon>Bacteria</taxon>
        <taxon>Pseudomonadati</taxon>
        <taxon>Pseudomonadota</taxon>
        <taxon>Gammaproteobacteria</taxon>
        <taxon>Oceanospirillales</taxon>
        <taxon>Oceanospirillaceae</taxon>
        <taxon>Motiliproteus</taxon>
    </lineage>
</organism>
<feature type="signal peptide" evidence="1">
    <location>
        <begin position="1"/>
        <end position="25"/>
    </location>
</feature>
<dbReference type="InterPro" id="IPR023614">
    <property type="entry name" value="Porin_dom_sf"/>
</dbReference>
<proteinExistence type="predicted"/>